<sequence length="690" mass="77363">MRTITEDKIPIPLIPDTELSDVRIGATDPALFFSIALDSPCKVTIEFQEFNSASRCVLLLSPTDPRPSKHTAVWKNLSPDQNKTVTVLPADPSYKLGLLYLAVRYVEPSGNTFIRLKLTLQEQYEAEWYSLANRALYHGMWSGFSYHGRGRCIYGVPPDALEDGDLSWSGRSLRRQSEALSWQMDFTNLLDGAIVDVAKEETGWFILPLPSPTMEVYDGDWVNGKKEGTGVYQWNDKAYIGMWKGGVREGFGVMQVRDGFRYEGDWLNDKKHGKGNALYPDETQYQGDWENDVRSGMGIFSYTNGIVIRGKWKNDVLDSEVTANYPDKSRYVGQWCYDLRHGEGVYTDAVGNVFKGTWNMDKRTGKGVLIFANGVECVADWEDDVRKGGTFTFKNGEVYVGGWNDTLCVREGEGRCVYPNGDVYVGHWAADKKDGFGTLTHAEGGRCYEGEWVADRRHGIGRLEDAEGVYQGEFRDDLRCGTGLHVGRRGSLYRGEWRDDGRVGTGIGYDAKTGTIQEGVFLLGRLQSMGRARSSKDAYEGPWVDGERHGVGVTSLTNGDVIQHVWYRGKRQDGDVVYKYSNGDVYEGEWRDGLRHGKGTQHYVDGSKYSGEWNNDKPHGHGIHTDSRGEVLEGEWREGTRIDVRGRLHFVDGSVYEGDICGGKPHGNGRLSYPDGTSFEGTFRNGVYVL</sequence>
<dbReference type="OrthoDB" id="270720at2759"/>
<dbReference type="InterPro" id="IPR003409">
    <property type="entry name" value="MORN"/>
</dbReference>
<evidence type="ECO:0000256" key="1">
    <source>
        <dbReference type="ARBA" id="ARBA00022737"/>
    </source>
</evidence>
<protein>
    <recommendedName>
        <fullName evidence="4">MORN repeat-containing protein</fullName>
    </recommendedName>
</protein>
<gene>
    <name evidence="2" type="ORF">TM35_000023260</name>
</gene>
<dbReference type="AlphaFoldDB" id="A0A1X0P961"/>
<dbReference type="EMBL" id="NBCO01000002">
    <property type="protein sequence ID" value="ORC93000.1"/>
    <property type="molecule type" value="Genomic_DNA"/>
</dbReference>
<dbReference type="SUPFAM" id="SSF82185">
    <property type="entry name" value="Histone H3 K4-specific methyltransferase SET7/9 N-terminal domain"/>
    <property type="match status" value="5"/>
</dbReference>
<dbReference type="Gene3D" id="2.20.110.10">
    <property type="entry name" value="Histone H3 K4-specific methyltransferase SET7/9 N-terminal domain"/>
    <property type="match status" value="8"/>
</dbReference>
<keyword evidence="3" id="KW-1185">Reference proteome</keyword>
<dbReference type="PANTHER" id="PTHR43215:SF14">
    <property type="entry name" value="RADIAL SPOKE HEAD 1 HOMOLOG"/>
    <property type="match status" value="1"/>
</dbReference>
<comment type="caution">
    <text evidence="2">The sequence shown here is derived from an EMBL/GenBank/DDBJ whole genome shotgun (WGS) entry which is preliminary data.</text>
</comment>
<reference evidence="2 3" key="1">
    <citation type="submission" date="2017-03" db="EMBL/GenBank/DDBJ databases">
        <title>An alternative strategy for trypanosome survival in the mammalian bloodstream revealed through genome and transcriptome analysis of the ubiquitous bovine parasite Trypanosoma (Megatrypanum) theileri.</title>
        <authorList>
            <person name="Kelly S."/>
            <person name="Ivens A."/>
            <person name="Mott A."/>
            <person name="O'Neill E."/>
            <person name="Emms D."/>
            <person name="Macleod O."/>
            <person name="Voorheis P."/>
            <person name="Matthews J."/>
            <person name="Matthews K."/>
            <person name="Carrington M."/>
        </authorList>
    </citation>
    <scope>NUCLEOTIDE SEQUENCE [LARGE SCALE GENOMIC DNA]</scope>
    <source>
        <strain evidence="2">Edinburgh</strain>
    </source>
</reference>
<evidence type="ECO:0008006" key="4">
    <source>
        <dbReference type="Google" id="ProtNLM"/>
    </source>
</evidence>
<dbReference type="SMART" id="SM00698">
    <property type="entry name" value="MORN"/>
    <property type="match status" value="14"/>
</dbReference>
<dbReference type="Pfam" id="PF02493">
    <property type="entry name" value="MORN"/>
    <property type="match status" value="14"/>
</dbReference>
<keyword evidence="1" id="KW-0677">Repeat</keyword>
<evidence type="ECO:0000313" key="3">
    <source>
        <dbReference type="Proteomes" id="UP000192257"/>
    </source>
</evidence>
<organism evidence="2 3">
    <name type="scientific">Trypanosoma theileri</name>
    <dbReference type="NCBI Taxonomy" id="67003"/>
    <lineage>
        <taxon>Eukaryota</taxon>
        <taxon>Discoba</taxon>
        <taxon>Euglenozoa</taxon>
        <taxon>Kinetoplastea</taxon>
        <taxon>Metakinetoplastina</taxon>
        <taxon>Trypanosomatida</taxon>
        <taxon>Trypanosomatidae</taxon>
        <taxon>Trypanosoma</taxon>
    </lineage>
</organism>
<dbReference type="GeneID" id="39981424"/>
<dbReference type="RefSeq" id="XP_028887066.1">
    <property type="nucleotide sequence ID" value="XM_029021644.1"/>
</dbReference>
<proteinExistence type="predicted"/>
<dbReference type="VEuPathDB" id="TriTrypDB:TM35_000023260"/>
<evidence type="ECO:0000313" key="2">
    <source>
        <dbReference type="EMBL" id="ORC93000.1"/>
    </source>
</evidence>
<name>A0A1X0P961_9TRYP</name>
<accession>A0A1X0P961</accession>
<dbReference type="Proteomes" id="UP000192257">
    <property type="component" value="Unassembled WGS sequence"/>
</dbReference>
<dbReference type="PANTHER" id="PTHR43215">
    <property type="entry name" value="RADIAL SPOKE HEAD 1 HOMOLOG"/>
    <property type="match status" value="1"/>
</dbReference>